<evidence type="ECO:0000313" key="9">
    <source>
        <dbReference type="Proteomes" id="UP000231669"/>
    </source>
</evidence>
<evidence type="ECO:0000256" key="6">
    <source>
        <dbReference type="NCBIfam" id="TIGR03319"/>
    </source>
</evidence>
<gene>
    <name evidence="5 8" type="primary">rny</name>
    <name evidence="8" type="ORF">COT08_01605</name>
</gene>
<keyword evidence="4 5" id="KW-0694">RNA-binding</keyword>
<dbReference type="InterPro" id="IPR022711">
    <property type="entry name" value="RNase_Y_N"/>
</dbReference>
<dbReference type="InterPro" id="IPR017705">
    <property type="entry name" value="Ribonuclease_Y"/>
</dbReference>
<dbReference type="GO" id="GO:0004521">
    <property type="term" value="F:RNA endonuclease activity"/>
    <property type="evidence" value="ECO:0007669"/>
    <property type="project" value="UniProtKB-UniRule"/>
</dbReference>
<reference evidence="9" key="1">
    <citation type="submission" date="2017-09" db="EMBL/GenBank/DDBJ databases">
        <title>Depth-based differentiation of microbial function through sediment-hosted aquifers and enrichment of novel symbionts in the deep terrestrial subsurface.</title>
        <authorList>
            <person name="Probst A.J."/>
            <person name="Ladd B."/>
            <person name="Jarett J.K."/>
            <person name="Geller-Mcgrath D.E."/>
            <person name="Sieber C.M.K."/>
            <person name="Emerson J.B."/>
            <person name="Anantharaman K."/>
            <person name="Thomas B.C."/>
            <person name="Malmstrom R."/>
            <person name="Stieglmeier M."/>
            <person name="Klingl A."/>
            <person name="Woyke T."/>
            <person name="Ryan C.M."/>
            <person name="Banfield J.F."/>
        </authorList>
    </citation>
    <scope>NUCLEOTIDE SEQUENCE [LARGE SCALE GENOMIC DNA]</scope>
</reference>
<dbReference type="PANTHER" id="PTHR12826:SF15">
    <property type="entry name" value="RIBONUCLEASE Y"/>
    <property type="match status" value="1"/>
</dbReference>
<comment type="function">
    <text evidence="5">Endoribonuclease that initiates mRNA decay.</text>
</comment>
<evidence type="ECO:0000313" key="8">
    <source>
        <dbReference type="EMBL" id="PIU28334.1"/>
    </source>
</evidence>
<dbReference type="InterPro" id="IPR036612">
    <property type="entry name" value="KH_dom_type_1_sf"/>
</dbReference>
<dbReference type="SUPFAM" id="SSF109604">
    <property type="entry name" value="HD-domain/PDEase-like"/>
    <property type="match status" value="1"/>
</dbReference>
<dbReference type="Pfam" id="PF00013">
    <property type="entry name" value="KH_1"/>
    <property type="match status" value="1"/>
</dbReference>
<evidence type="ECO:0000256" key="2">
    <source>
        <dbReference type="ARBA" id="ARBA00022759"/>
    </source>
</evidence>
<comment type="caution">
    <text evidence="8">The sequence shown here is derived from an EMBL/GenBank/DDBJ whole genome shotgun (WGS) entry which is preliminary data.</text>
</comment>
<dbReference type="NCBIfam" id="TIGR00277">
    <property type="entry name" value="HDIG"/>
    <property type="match status" value="1"/>
</dbReference>
<dbReference type="InterPro" id="IPR006675">
    <property type="entry name" value="HDIG_dom"/>
</dbReference>
<dbReference type="InterPro" id="IPR004087">
    <property type="entry name" value="KH_dom"/>
</dbReference>
<comment type="similarity">
    <text evidence="5">Belongs to the RNase Y family.</text>
</comment>
<dbReference type="SUPFAM" id="SSF54791">
    <property type="entry name" value="Eukaryotic type KH-domain (KH-domain type I)"/>
    <property type="match status" value="1"/>
</dbReference>
<sequence length="389" mass="43392">MVMAAKDDYLKKLTSVAHLTVDEAKKQLLDEVQKDLTSEIAKKIRAAEERIKEDASEKAKEILVDAMKHGATSYVAEYTVSAIHLPDEDVKGRIIGAGGRNIRAFEKEAGVEIEIDETNEIRISSFDSIRREIARRALETLIKDTRIQPSRIEEIIKQVRAQMEEILLEEGKRIVHDCGVFNLPLDLVKLIGRYKFRTSYGQNLAIHTIEETKIGVSIAAEIEADVDIVRLGCLLHDIGKVVTEEEGTHVELGVNILKKYGLPKEVIASVAEHHEDKPFSSVESTVVWIADAISGSRPGARYEPHEEYIKRMTKIEGIAASFPGVETVYAFQAGRDVRVIVKPEEVDDDKLTVLAHDIAGRLEKEAEYAGQIKVTTIRETRASETTSAK</sequence>
<dbReference type="Pfam" id="PF01966">
    <property type="entry name" value="HD"/>
    <property type="match status" value="1"/>
</dbReference>
<organism evidence="8 9">
    <name type="scientific">Candidatus Woesebacteria bacterium CG07_land_8_20_14_0_80_44_9</name>
    <dbReference type="NCBI Taxonomy" id="1975058"/>
    <lineage>
        <taxon>Bacteria</taxon>
        <taxon>Candidatus Woeseibacteriota</taxon>
    </lineage>
</organism>
<evidence type="ECO:0000256" key="4">
    <source>
        <dbReference type="ARBA" id="ARBA00022884"/>
    </source>
</evidence>
<evidence type="ECO:0000259" key="7">
    <source>
        <dbReference type="PROSITE" id="PS51831"/>
    </source>
</evidence>
<dbReference type="NCBIfam" id="TIGR03319">
    <property type="entry name" value="RNase_Y"/>
    <property type="match status" value="1"/>
</dbReference>
<name>A0A2M6YDV5_9BACT</name>
<dbReference type="Proteomes" id="UP000231669">
    <property type="component" value="Unassembled WGS sequence"/>
</dbReference>
<dbReference type="PROSITE" id="PS50084">
    <property type="entry name" value="KH_TYPE_1"/>
    <property type="match status" value="1"/>
</dbReference>
<dbReference type="Gene3D" id="1.10.3210.10">
    <property type="entry name" value="Hypothetical protein af1432"/>
    <property type="match status" value="1"/>
</dbReference>
<dbReference type="Pfam" id="PF12072">
    <property type="entry name" value="RNase_Y_N"/>
    <property type="match status" value="1"/>
</dbReference>
<dbReference type="GO" id="GO:0016787">
    <property type="term" value="F:hydrolase activity"/>
    <property type="evidence" value="ECO:0007669"/>
    <property type="project" value="UniProtKB-KW"/>
</dbReference>
<dbReference type="CDD" id="cd22431">
    <property type="entry name" value="KH-I_RNaseY"/>
    <property type="match status" value="1"/>
</dbReference>
<dbReference type="SMART" id="SM00322">
    <property type="entry name" value="KH"/>
    <property type="match status" value="1"/>
</dbReference>
<dbReference type="GO" id="GO:0006402">
    <property type="term" value="P:mRNA catabolic process"/>
    <property type="evidence" value="ECO:0007669"/>
    <property type="project" value="UniProtKB-UniRule"/>
</dbReference>
<evidence type="ECO:0000256" key="1">
    <source>
        <dbReference type="ARBA" id="ARBA00022722"/>
    </source>
</evidence>
<dbReference type="InterPro" id="IPR006674">
    <property type="entry name" value="HD_domain"/>
</dbReference>
<proteinExistence type="inferred from homology"/>
<keyword evidence="2 5" id="KW-0255">Endonuclease</keyword>
<protein>
    <recommendedName>
        <fullName evidence="5 6">Ribonuclease Y</fullName>
        <shortName evidence="5">RNase Y</shortName>
        <ecNumber evidence="5 6">3.1.-.-</ecNumber>
    </recommendedName>
</protein>
<dbReference type="EC" id="3.1.-.-" evidence="5 6"/>
<dbReference type="InterPro" id="IPR003607">
    <property type="entry name" value="HD/PDEase_dom"/>
</dbReference>
<dbReference type="GO" id="GO:0005886">
    <property type="term" value="C:plasma membrane"/>
    <property type="evidence" value="ECO:0007669"/>
    <property type="project" value="UniProtKB-UniRule"/>
</dbReference>
<accession>A0A2M6YDV5</accession>
<dbReference type="PANTHER" id="PTHR12826">
    <property type="entry name" value="RIBONUCLEASE Y"/>
    <property type="match status" value="1"/>
</dbReference>
<evidence type="ECO:0000256" key="5">
    <source>
        <dbReference type="HAMAP-Rule" id="MF_00335"/>
    </source>
</evidence>
<keyword evidence="3 5" id="KW-0378">Hydrolase</keyword>
<dbReference type="AlphaFoldDB" id="A0A2M6YDV5"/>
<dbReference type="InterPro" id="IPR004088">
    <property type="entry name" value="KH_dom_type_1"/>
</dbReference>
<keyword evidence="1 5" id="KW-0540">Nuclease</keyword>
<dbReference type="SMART" id="SM00471">
    <property type="entry name" value="HDc"/>
    <property type="match status" value="1"/>
</dbReference>
<evidence type="ECO:0000256" key="3">
    <source>
        <dbReference type="ARBA" id="ARBA00022801"/>
    </source>
</evidence>
<dbReference type="CDD" id="cd00077">
    <property type="entry name" value="HDc"/>
    <property type="match status" value="1"/>
</dbReference>
<dbReference type="HAMAP" id="MF_00335">
    <property type="entry name" value="RNase_Y"/>
    <property type="match status" value="1"/>
</dbReference>
<dbReference type="GO" id="GO:0003723">
    <property type="term" value="F:RNA binding"/>
    <property type="evidence" value="ECO:0007669"/>
    <property type="project" value="UniProtKB-UniRule"/>
</dbReference>
<dbReference type="Gene3D" id="3.30.1370.10">
    <property type="entry name" value="K Homology domain, type 1"/>
    <property type="match status" value="1"/>
</dbReference>
<dbReference type="EMBL" id="PEXE01000038">
    <property type="protein sequence ID" value="PIU28334.1"/>
    <property type="molecule type" value="Genomic_DNA"/>
</dbReference>
<dbReference type="PROSITE" id="PS51831">
    <property type="entry name" value="HD"/>
    <property type="match status" value="1"/>
</dbReference>
<feature type="domain" description="HD" evidence="7">
    <location>
        <begin position="204"/>
        <end position="296"/>
    </location>
</feature>